<dbReference type="EMBL" id="JAXCGZ010006444">
    <property type="protein sequence ID" value="KAK7079752.1"/>
    <property type="molecule type" value="Genomic_DNA"/>
</dbReference>
<feature type="non-terminal residue" evidence="2">
    <location>
        <position position="1"/>
    </location>
</feature>
<proteinExistence type="predicted"/>
<gene>
    <name evidence="2" type="ORF">SK128_017704</name>
</gene>
<feature type="transmembrane region" description="Helical" evidence="1">
    <location>
        <begin position="56"/>
        <end position="76"/>
    </location>
</feature>
<keyword evidence="1" id="KW-1133">Transmembrane helix</keyword>
<keyword evidence="3" id="KW-1185">Reference proteome</keyword>
<dbReference type="Proteomes" id="UP001381693">
    <property type="component" value="Unassembled WGS sequence"/>
</dbReference>
<organism evidence="2 3">
    <name type="scientific">Halocaridina rubra</name>
    <name type="common">Hawaiian red shrimp</name>
    <dbReference type="NCBI Taxonomy" id="373956"/>
    <lineage>
        <taxon>Eukaryota</taxon>
        <taxon>Metazoa</taxon>
        <taxon>Ecdysozoa</taxon>
        <taxon>Arthropoda</taxon>
        <taxon>Crustacea</taxon>
        <taxon>Multicrustacea</taxon>
        <taxon>Malacostraca</taxon>
        <taxon>Eumalacostraca</taxon>
        <taxon>Eucarida</taxon>
        <taxon>Decapoda</taxon>
        <taxon>Pleocyemata</taxon>
        <taxon>Caridea</taxon>
        <taxon>Atyoidea</taxon>
        <taxon>Atyidae</taxon>
        <taxon>Halocaridina</taxon>
    </lineage>
</organism>
<dbReference type="AlphaFoldDB" id="A0AAN8X8M3"/>
<accession>A0AAN8X8M3</accession>
<name>A0AAN8X8M3_HALRR</name>
<evidence type="ECO:0000313" key="3">
    <source>
        <dbReference type="Proteomes" id="UP001381693"/>
    </source>
</evidence>
<keyword evidence="1" id="KW-0472">Membrane</keyword>
<comment type="caution">
    <text evidence="2">The sequence shown here is derived from an EMBL/GenBank/DDBJ whole genome shotgun (WGS) entry which is preliminary data.</text>
</comment>
<reference evidence="2 3" key="1">
    <citation type="submission" date="2023-11" db="EMBL/GenBank/DDBJ databases">
        <title>Halocaridina rubra genome assembly.</title>
        <authorList>
            <person name="Smith C."/>
        </authorList>
    </citation>
    <scope>NUCLEOTIDE SEQUENCE [LARGE SCALE GENOMIC DNA]</scope>
    <source>
        <strain evidence="2">EP-1</strain>
        <tissue evidence="2">Whole</tissue>
    </source>
</reference>
<protein>
    <submittedName>
        <fullName evidence="2">Uncharacterized protein</fullName>
    </submittedName>
</protein>
<evidence type="ECO:0000313" key="2">
    <source>
        <dbReference type="EMBL" id="KAK7079752.1"/>
    </source>
</evidence>
<keyword evidence="1" id="KW-0812">Transmembrane</keyword>
<sequence length="89" mass="9909">GPNILKNRLPEELLSGPCPSRGYPKIVYTPPSGCTPSSIAVSDYKTQVIPFNDYGVLFWNTWILHLLCGLHSYILLKYQQPPPPPLQSA</sequence>
<evidence type="ECO:0000256" key="1">
    <source>
        <dbReference type="SAM" id="Phobius"/>
    </source>
</evidence>